<dbReference type="GO" id="GO:0004100">
    <property type="term" value="F:chitin synthase activity"/>
    <property type="evidence" value="ECO:0007669"/>
    <property type="project" value="UniProtKB-EC"/>
</dbReference>
<evidence type="ECO:0000256" key="4">
    <source>
        <dbReference type="ARBA" id="ARBA00022676"/>
    </source>
</evidence>
<evidence type="ECO:0000256" key="1">
    <source>
        <dbReference type="ARBA" id="ARBA00004651"/>
    </source>
</evidence>
<accession>A0A120K1I5</accession>
<evidence type="ECO:0000256" key="3">
    <source>
        <dbReference type="ARBA" id="ARBA00022475"/>
    </source>
</evidence>
<dbReference type="GO" id="GO:0071555">
    <property type="term" value="P:cell wall organization"/>
    <property type="evidence" value="ECO:0007669"/>
    <property type="project" value="UniProtKB-KW"/>
</dbReference>
<dbReference type="PANTHER" id="PTHR22914">
    <property type="entry name" value="CHITIN SYNTHASE"/>
    <property type="match status" value="1"/>
</dbReference>
<keyword evidence="6 11" id="KW-0812">Transmembrane</keyword>
<feature type="domain" description="Chitin synthase N-terminal" evidence="12">
    <location>
        <begin position="275"/>
        <end position="345"/>
    </location>
</feature>
<evidence type="ECO:0000256" key="7">
    <source>
        <dbReference type="ARBA" id="ARBA00022989"/>
    </source>
</evidence>
<dbReference type="GO" id="GO:0030428">
    <property type="term" value="C:cell septum"/>
    <property type="evidence" value="ECO:0007669"/>
    <property type="project" value="TreeGrafter"/>
</dbReference>
<dbReference type="STRING" id="45286.A0A120K1I5"/>
<keyword evidence="5" id="KW-0808">Transferase</keyword>
<dbReference type="RefSeq" id="XP_017986425.1">
    <property type="nucleotide sequence ID" value="XM_018130936.1"/>
</dbReference>
<feature type="transmembrane region" description="Helical" evidence="11">
    <location>
        <begin position="656"/>
        <end position="675"/>
    </location>
</feature>
<dbReference type="InterPro" id="IPR004835">
    <property type="entry name" value="Chitin_synth"/>
</dbReference>
<keyword evidence="14" id="KW-1185">Reference proteome</keyword>
<feature type="compositionally biased region" description="Polar residues" evidence="10">
    <location>
        <begin position="31"/>
        <end position="41"/>
    </location>
</feature>
<dbReference type="Pfam" id="PF08407">
    <property type="entry name" value="Chitin_synth_1N"/>
    <property type="match status" value="1"/>
</dbReference>
<feature type="transmembrane region" description="Helical" evidence="11">
    <location>
        <begin position="687"/>
        <end position="716"/>
    </location>
</feature>
<evidence type="ECO:0000256" key="2">
    <source>
        <dbReference type="ARBA" id="ARBA00012543"/>
    </source>
</evidence>
<keyword evidence="7 11" id="KW-1133">Transmembrane helix</keyword>
<dbReference type="AlphaFoldDB" id="A0A120K1I5"/>
<feature type="transmembrane region" description="Helical" evidence="11">
    <location>
        <begin position="728"/>
        <end position="750"/>
    </location>
</feature>
<keyword evidence="9" id="KW-0961">Cell wall biogenesis/degradation</keyword>
<evidence type="ECO:0000256" key="5">
    <source>
        <dbReference type="ARBA" id="ARBA00022679"/>
    </source>
</evidence>
<comment type="subcellular location">
    <subcellularLocation>
        <location evidence="1">Cell membrane</location>
        <topology evidence="1">Multi-pass membrane protein</topology>
    </subcellularLocation>
</comment>
<dbReference type="GO" id="GO:0005886">
    <property type="term" value="C:plasma membrane"/>
    <property type="evidence" value="ECO:0007669"/>
    <property type="project" value="UniProtKB-SubCell"/>
</dbReference>
<dbReference type="PANTHER" id="PTHR22914:SF9">
    <property type="entry name" value="CHITIN SYNTHASE 1"/>
    <property type="match status" value="1"/>
</dbReference>
<evidence type="ECO:0000256" key="9">
    <source>
        <dbReference type="ARBA" id="ARBA00023316"/>
    </source>
</evidence>
<evidence type="ECO:0000313" key="13">
    <source>
        <dbReference type="EMBL" id="AMD19429.1"/>
    </source>
</evidence>
<dbReference type="InterPro" id="IPR029044">
    <property type="entry name" value="Nucleotide-diphossugar_trans"/>
</dbReference>
<reference evidence="13 14" key="1">
    <citation type="submission" date="2016-01" db="EMBL/GenBank/DDBJ databases">
        <title>Genome sequence of the yeast Holleya sinecauda.</title>
        <authorList>
            <person name="Dietrich F.S."/>
        </authorList>
    </citation>
    <scope>NUCLEOTIDE SEQUENCE [LARGE SCALE GENOMIC DNA]</scope>
    <source>
        <strain evidence="13 14">ATCC 58844</strain>
    </source>
</reference>
<dbReference type="OrthoDB" id="26569at2759"/>
<feature type="region of interest" description="Disordered" evidence="10">
    <location>
        <begin position="1"/>
        <end position="45"/>
    </location>
</feature>
<dbReference type="Pfam" id="PF01644">
    <property type="entry name" value="Chitin_synth_1"/>
    <property type="match status" value="1"/>
</dbReference>
<keyword evidence="8 11" id="KW-0472">Membrane</keyword>
<evidence type="ECO:0000256" key="6">
    <source>
        <dbReference type="ARBA" id="ARBA00022692"/>
    </source>
</evidence>
<feature type="transmembrane region" description="Helical" evidence="11">
    <location>
        <begin position="762"/>
        <end position="786"/>
    </location>
</feature>
<feature type="transmembrane region" description="Helical" evidence="11">
    <location>
        <begin position="812"/>
        <end position="831"/>
    </location>
</feature>
<evidence type="ECO:0000313" key="14">
    <source>
        <dbReference type="Proteomes" id="UP000243052"/>
    </source>
</evidence>
<keyword evidence="4" id="KW-0328">Glycosyltransferase</keyword>
<organism evidence="13 14">
    <name type="scientific">Eremothecium sinecaudum</name>
    <dbReference type="NCBI Taxonomy" id="45286"/>
    <lineage>
        <taxon>Eukaryota</taxon>
        <taxon>Fungi</taxon>
        <taxon>Dikarya</taxon>
        <taxon>Ascomycota</taxon>
        <taxon>Saccharomycotina</taxon>
        <taxon>Saccharomycetes</taxon>
        <taxon>Saccharomycetales</taxon>
        <taxon>Saccharomycetaceae</taxon>
        <taxon>Eremothecium</taxon>
    </lineage>
</organism>
<evidence type="ECO:0000256" key="10">
    <source>
        <dbReference type="SAM" id="MobiDB-lite"/>
    </source>
</evidence>
<dbReference type="GeneID" id="28721727"/>
<gene>
    <name evidence="13" type="ORF">AW171_hschr21259</name>
</gene>
<sequence>MNVGYSVGNSSNTTGEQDTFRRRSGNHVRPNLNNMPTNRSAPNLVRSPDGVYQHPVDPSSGRVHNAMPCYQQLPSPLTDDRRYTVQNYSDTFHPRDPSENIFNPRAPYLHGDPFSNRNVDDVNNGVEPYEYVAYDHCWHKNKRPVSAYNSMPYYHGHRNDHGMMHNSHCNNDVEDYVGYIDQQGDDYQINTYFNTRDEVVNPSIPNGYVSDYGYYDYDKMADPAVHFTDSNGDFKEVSHYGMSPGVTPVDDYDDISNEKVDSKSPPIARNKRTIMRKFKLWFGNFVFDCPISDSLISLYASGMSDGQLTSEYRFMRYQAVTCDPADFQRNNFTLRQLKFMVPRNTSLMIVVTMYNESDVLLARTLKGIMDNIKHFTKRRKSSVWGADAWKKVTVCIVADGRNAINERALALMSSLGCYQDGFAKDEINGKKVVAHVYEHTTKINISRVSGSKIKLACGDNTVPVQLLFCLKERNQKKINSHRWAFEGFAPVLQPKVIMLLDVGTMPGKDSIYQLWKEFDDPNIGGACGEIKTDLGPRYAKLLNPLVASQNFEYKMSNILDKTTESNFGYISVLPGAFSAYRYAALKGEPMKKYFMGENLNSTIFVSNMYLAEDRILCFEIVTKKEARWLLKYCRSSYGSTDVPDRVPEFILQRRRWLNGSFFAALYSFVHFYKIWSSGHTFVRKILLTIEFVYLFITTLIAWFSLSSFFLVFRILTLSLTIVHPEQPVFRYLAVILLWLYGINVLIIFILSLGNKPKGTPNFYLITFIFFAILMVYMVFCALFMAVHSIERLIDAAEFTVQGLFTSATFRDLVISMASTYCLYFLASLVYLQPTHMITSFLQYVLLSPSYINILNIYAFCNVHDISWGTKGAVAKPLGKLTSKEDGFVRMEIPISSKEVDYNYKKYVQLLETPDDNAKNRESPPYEDQKTSYLAMVRSMVIIIWIISNFVVIAAVLETGVIRYHLHTPTGQESELLILSKNASIYFSVVLWMVAVMAAVRFVGCSVYLVRRLSQKFTLF</sequence>
<proteinExistence type="predicted"/>
<dbReference type="GO" id="GO:0006031">
    <property type="term" value="P:chitin biosynthetic process"/>
    <property type="evidence" value="ECO:0007669"/>
    <property type="project" value="TreeGrafter"/>
</dbReference>
<dbReference type="CDD" id="cd04190">
    <property type="entry name" value="Chitin_synth_C"/>
    <property type="match status" value="1"/>
</dbReference>
<dbReference type="EMBL" id="CP014242">
    <property type="protein sequence ID" value="AMD19429.1"/>
    <property type="molecule type" value="Genomic_DNA"/>
</dbReference>
<evidence type="ECO:0000256" key="11">
    <source>
        <dbReference type="SAM" id="Phobius"/>
    </source>
</evidence>
<dbReference type="Proteomes" id="UP000243052">
    <property type="component" value="Chromosome ii"/>
</dbReference>
<feature type="compositionally biased region" description="Polar residues" evidence="10">
    <location>
        <begin position="7"/>
        <end position="17"/>
    </location>
</feature>
<evidence type="ECO:0000256" key="8">
    <source>
        <dbReference type="ARBA" id="ARBA00023136"/>
    </source>
</evidence>
<keyword evidence="3" id="KW-1003">Cell membrane</keyword>
<feature type="transmembrane region" description="Helical" evidence="11">
    <location>
        <begin position="939"/>
        <end position="964"/>
    </location>
</feature>
<dbReference type="SUPFAM" id="SSF53448">
    <property type="entry name" value="Nucleotide-diphospho-sugar transferases"/>
    <property type="match status" value="1"/>
</dbReference>
<evidence type="ECO:0000259" key="12">
    <source>
        <dbReference type="Pfam" id="PF08407"/>
    </source>
</evidence>
<dbReference type="EC" id="2.4.1.16" evidence="2"/>
<protein>
    <recommendedName>
        <fullName evidence="2">chitin synthase</fullName>
        <ecNumber evidence="2">2.4.1.16</ecNumber>
    </recommendedName>
</protein>
<feature type="transmembrane region" description="Helical" evidence="11">
    <location>
        <begin position="984"/>
        <end position="1009"/>
    </location>
</feature>
<name>A0A120K1I5_9SACH</name>
<dbReference type="InterPro" id="IPR013616">
    <property type="entry name" value="Chitin_synth_N"/>
</dbReference>